<dbReference type="GO" id="GO:0043709">
    <property type="term" value="P:cell adhesion involved in single-species biofilm formation"/>
    <property type="evidence" value="ECO:0007669"/>
    <property type="project" value="TreeGrafter"/>
</dbReference>
<dbReference type="InterPro" id="IPR036937">
    <property type="entry name" value="Adhesion_dom_fimbrial_sf"/>
</dbReference>
<dbReference type="Pfam" id="PF00419">
    <property type="entry name" value="Fimbrial"/>
    <property type="match status" value="1"/>
</dbReference>
<evidence type="ECO:0000256" key="3">
    <source>
        <dbReference type="ARBA" id="ARBA00022729"/>
    </source>
</evidence>
<dbReference type="SUPFAM" id="SSF49401">
    <property type="entry name" value="Bacterial adhesins"/>
    <property type="match status" value="1"/>
</dbReference>
<proteinExistence type="inferred from homology"/>
<dbReference type="GO" id="GO:0009289">
    <property type="term" value="C:pilus"/>
    <property type="evidence" value="ECO:0007669"/>
    <property type="project" value="UniProtKB-SubCell"/>
</dbReference>
<dbReference type="AlphaFoldDB" id="A0A455VM98"/>
<evidence type="ECO:0000256" key="1">
    <source>
        <dbReference type="ARBA" id="ARBA00004561"/>
    </source>
</evidence>
<dbReference type="EMBL" id="AP019533">
    <property type="protein sequence ID" value="BBI94497.1"/>
    <property type="molecule type" value="Genomic_DNA"/>
</dbReference>
<dbReference type="PANTHER" id="PTHR33420">
    <property type="entry name" value="FIMBRIAL SUBUNIT ELFA-RELATED"/>
    <property type="match status" value="1"/>
</dbReference>
<name>A0A455VM98_ENTAS</name>
<keyword evidence="4" id="KW-0281">Fimbrium</keyword>
<evidence type="ECO:0000256" key="4">
    <source>
        <dbReference type="ARBA" id="ARBA00023263"/>
    </source>
</evidence>
<gene>
    <name evidence="6" type="ORF">MRY18106EAS_10290</name>
</gene>
<dbReference type="InterPro" id="IPR050263">
    <property type="entry name" value="Bact_Fimbrial_Adh_Pro"/>
</dbReference>
<keyword evidence="3" id="KW-0732">Signal</keyword>
<reference evidence="6" key="1">
    <citation type="submission" date="2019-03" db="EMBL/GenBank/DDBJ databases">
        <title>Complete genome sequences of Enterobacter asburiae str. MRY18-106 isolated from a patient in Japan.</title>
        <authorList>
            <person name="Sekizuka T."/>
            <person name="Matsui M."/>
            <person name="Takara T."/>
            <person name="Uechi A."/>
            <person name="Harakuni M."/>
            <person name="Kimura T."/>
            <person name="Suzuki S."/>
            <person name="Kuroda M."/>
        </authorList>
    </citation>
    <scope>NUCLEOTIDE SEQUENCE</scope>
    <source>
        <strain evidence="6">MRY18-106</strain>
    </source>
</reference>
<comment type="subcellular location">
    <subcellularLocation>
        <location evidence="1">Fimbrium</location>
    </subcellularLocation>
</comment>
<sequence length="95" mass="10082">MRYFSLPPLHLLASVDANDPQIFKAGFGADSAKGVGIGIFDSKGNLLIPNSVPSSQYPILDGKSVLYFTAKYRAVSEEIVAGNASAAVNFAVIYQ</sequence>
<accession>A0A455VM98</accession>
<evidence type="ECO:0000256" key="2">
    <source>
        <dbReference type="ARBA" id="ARBA00006671"/>
    </source>
</evidence>
<protein>
    <recommendedName>
        <fullName evidence="5">Fimbrial-type adhesion domain-containing protein</fullName>
    </recommendedName>
</protein>
<comment type="similarity">
    <text evidence="2">Belongs to the fimbrial protein family.</text>
</comment>
<evidence type="ECO:0000259" key="5">
    <source>
        <dbReference type="Pfam" id="PF00419"/>
    </source>
</evidence>
<dbReference type="PANTHER" id="PTHR33420:SF12">
    <property type="entry name" value="FIMBRIN-LIKE PROTEIN FIMI-RELATED"/>
    <property type="match status" value="1"/>
</dbReference>
<dbReference type="InterPro" id="IPR000259">
    <property type="entry name" value="Adhesion_dom_fimbrial"/>
</dbReference>
<organism evidence="6">
    <name type="scientific">Enterobacter asburiae</name>
    <dbReference type="NCBI Taxonomy" id="61645"/>
    <lineage>
        <taxon>Bacteria</taxon>
        <taxon>Pseudomonadati</taxon>
        <taxon>Pseudomonadota</taxon>
        <taxon>Gammaproteobacteria</taxon>
        <taxon>Enterobacterales</taxon>
        <taxon>Enterobacteriaceae</taxon>
        <taxon>Enterobacter</taxon>
        <taxon>Enterobacter cloacae complex</taxon>
    </lineage>
</organism>
<dbReference type="Gene3D" id="2.60.40.1090">
    <property type="entry name" value="Fimbrial-type adhesion domain"/>
    <property type="match status" value="1"/>
</dbReference>
<feature type="domain" description="Fimbrial-type adhesion" evidence="5">
    <location>
        <begin position="11"/>
        <end position="95"/>
    </location>
</feature>
<dbReference type="InterPro" id="IPR008966">
    <property type="entry name" value="Adhesion_dom_sf"/>
</dbReference>
<evidence type="ECO:0000313" key="6">
    <source>
        <dbReference type="EMBL" id="BBI94497.1"/>
    </source>
</evidence>